<proteinExistence type="inferred from homology"/>
<evidence type="ECO:0000256" key="2">
    <source>
        <dbReference type="ARBA" id="ARBA00012104"/>
    </source>
</evidence>
<evidence type="ECO:0000256" key="4">
    <source>
        <dbReference type="ARBA" id="ARBA00022741"/>
    </source>
</evidence>
<organism evidence="8 9">
    <name type="scientific">Trypanosoma brucei gambiense (strain MHOM/CI/86/DAL972)</name>
    <dbReference type="NCBI Taxonomy" id="679716"/>
    <lineage>
        <taxon>Eukaryota</taxon>
        <taxon>Discoba</taxon>
        <taxon>Euglenozoa</taxon>
        <taxon>Kinetoplastea</taxon>
        <taxon>Metakinetoplastina</taxon>
        <taxon>Trypanosomatida</taxon>
        <taxon>Trypanosomatidae</taxon>
        <taxon>Trypanosoma</taxon>
    </lineage>
</organism>
<dbReference type="GeneID" id="23861896"/>
<evidence type="ECO:0000256" key="1">
    <source>
        <dbReference type="ARBA" id="ARBA00008805"/>
    </source>
</evidence>
<evidence type="ECO:0000256" key="3">
    <source>
        <dbReference type="ARBA" id="ARBA00022679"/>
    </source>
</evidence>
<dbReference type="NCBIfam" id="TIGR00687">
    <property type="entry name" value="pyridox_kin"/>
    <property type="match status" value="1"/>
</dbReference>
<dbReference type="EC" id="2.7.1.35" evidence="2"/>
<sequence>MSEKTVLSIQSFVTHGYVGNKAATFPLQLHGFDVDGINTVCLSNHSGYPVIRGHRMSLQEYDELMEGVRANNFLSNYRYILTGYINNVDIIGRIRDTLKEVRELREKEDKKLTFICDPVMGDDGIMYCKKEVLDAYRELVPLADIVTPNYFEASLLSGVTVNDLSSAILAADWFHNCGVAHVIIKSFREQEKPTHLRFLYSVKEGSEAAVRRFSGVVPYHEGRYTGTGDVFAACLLAFSHSHPMDVAIGKSMAVLQELIIATRKEGGDGKSSLKSRELRVVASPQVVLQPSTVVDVKPIS</sequence>
<dbReference type="InterPro" id="IPR029056">
    <property type="entry name" value="Ribokinase-like"/>
</dbReference>
<dbReference type="Gene3D" id="3.40.1190.20">
    <property type="match status" value="1"/>
</dbReference>
<dbReference type="PANTHER" id="PTHR10534">
    <property type="entry name" value="PYRIDOXAL KINASE"/>
    <property type="match status" value="1"/>
</dbReference>
<comment type="similarity">
    <text evidence="1">Belongs to the pyridoxine kinase family.</text>
</comment>
<dbReference type="Pfam" id="PF08543">
    <property type="entry name" value="Phos_pyr_kin"/>
    <property type="match status" value="1"/>
</dbReference>
<feature type="domain" description="Pyridoxamine kinase/Phosphomethylpyrimidine kinase" evidence="7">
    <location>
        <begin position="99"/>
        <end position="262"/>
    </location>
</feature>
<dbReference type="CDD" id="cd01173">
    <property type="entry name" value="pyridoxal_pyridoxamine_kinase"/>
    <property type="match status" value="1"/>
</dbReference>
<accession>C9ZQU3</accession>
<keyword evidence="5 8" id="KW-0418">Kinase</keyword>
<dbReference type="VEuPathDB" id="TriTrypDB:Tbg972.6.2510"/>
<keyword evidence="3 8" id="KW-0808">Transferase</keyword>
<dbReference type="KEGG" id="tbg:TbgDal_VI2510"/>
<dbReference type="InterPro" id="IPR004625">
    <property type="entry name" value="PyrdxlKinase"/>
</dbReference>
<dbReference type="AlphaFoldDB" id="C9ZQU3"/>
<protein>
    <recommendedName>
        <fullName evidence="2">pyridoxal kinase</fullName>
        <ecNumber evidence="2">2.7.1.35</ecNumber>
    </recommendedName>
</protein>
<dbReference type="FunFam" id="3.40.1190.20:FF:000090">
    <property type="entry name" value="Putative Pyridoxal kinase"/>
    <property type="match status" value="1"/>
</dbReference>
<evidence type="ECO:0000313" key="9">
    <source>
        <dbReference type="Proteomes" id="UP000002316"/>
    </source>
</evidence>
<dbReference type="Proteomes" id="UP000002316">
    <property type="component" value="Chromosome 6"/>
</dbReference>
<dbReference type="PANTHER" id="PTHR10534:SF2">
    <property type="entry name" value="PYRIDOXAL KINASE"/>
    <property type="match status" value="1"/>
</dbReference>
<dbReference type="InterPro" id="IPR013749">
    <property type="entry name" value="PM/HMP-P_kinase-1"/>
</dbReference>
<dbReference type="OrthoDB" id="3689at2759"/>
<dbReference type="GO" id="GO:0005524">
    <property type="term" value="F:ATP binding"/>
    <property type="evidence" value="ECO:0007669"/>
    <property type="project" value="UniProtKB-KW"/>
</dbReference>
<evidence type="ECO:0000259" key="7">
    <source>
        <dbReference type="Pfam" id="PF08543"/>
    </source>
</evidence>
<reference evidence="9" key="1">
    <citation type="journal article" date="2010" name="PLoS Negl. Trop. Dis.">
        <title>The genome sequence of Trypanosoma brucei gambiense, causative agent of chronic human african trypanosomiasis.</title>
        <authorList>
            <person name="Jackson A.P."/>
            <person name="Sanders M."/>
            <person name="Berry A."/>
            <person name="McQuillan J."/>
            <person name="Aslett M.A."/>
            <person name="Quail M.A."/>
            <person name="Chukualim B."/>
            <person name="Capewell P."/>
            <person name="MacLeod A."/>
            <person name="Melville S.E."/>
            <person name="Gibson W."/>
            <person name="Barry J.D."/>
            <person name="Berriman M."/>
            <person name="Hertz-Fowler C."/>
        </authorList>
    </citation>
    <scope>NUCLEOTIDE SEQUENCE [LARGE SCALE GENOMIC DNA]</scope>
    <source>
        <strain evidence="9">MHOM/CI/86/DAL972</strain>
    </source>
</reference>
<keyword evidence="4" id="KW-0547">Nucleotide-binding</keyword>
<dbReference type="SUPFAM" id="SSF53613">
    <property type="entry name" value="Ribokinase-like"/>
    <property type="match status" value="1"/>
</dbReference>
<dbReference type="GO" id="GO:0005829">
    <property type="term" value="C:cytosol"/>
    <property type="evidence" value="ECO:0007669"/>
    <property type="project" value="TreeGrafter"/>
</dbReference>
<evidence type="ECO:0000256" key="6">
    <source>
        <dbReference type="ARBA" id="ARBA00022840"/>
    </source>
</evidence>
<evidence type="ECO:0000256" key="5">
    <source>
        <dbReference type="ARBA" id="ARBA00022777"/>
    </source>
</evidence>
<name>C9ZQU3_TRYB9</name>
<dbReference type="GO" id="GO:0009443">
    <property type="term" value="P:pyridoxal 5'-phosphate salvage"/>
    <property type="evidence" value="ECO:0007669"/>
    <property type="project" value="InterPro"/>
</dbReference>
<keyword evidence="6" id="KW-0067">ATP-binding</keyword>
<dbReference type="GO" id="GO:0008478">
    <property type="term" value="F:pyridoxal kinase activity"/>
    <property type="evidence" value="ECO:0007669"/>
    <property type="project" value="UniProtKB-EC"/>
</dbReference>
<evidence type="ECO:0000313" key="8">
    <source>
        <dbReference type="EMBL" id="CBH11773.1"/>
    </source>
</evidence>
<gene>
    <name evidence="8" type="ORF">TbgDal_VI2510</name>
</gene>
<dbReference type="RefSeq" id="XP_011774058.1">
    <property type="nucleotide sequence ID" value="XM_011775756.1"/>
</dbReference>
<dbReference type="EMBL" id="FN554969">
    <property type="protein sequence ID" value="CBH11773.1"/>
    <property type="molecule type" value="Genomic_DNA"/>
</dbReference>